<organism evidence="2 3">
    <name type="scientific">Amycolatopsis xylanica</name>
    <dbReference type="NCBI Taxonomy" id="589385"/>
    <lineage>
        <taxon>Bacteria</taxon>
        <taxon>Bacillati</taxon>
        <taxon>Actinomycetota</taxon>
        <taxon>Actinomycetes</taxon>
        <taxon>Pseudonocardiales</taxon>
        <taxon>Pseudonocardiaceae</taxon>
        <taxon>Amycolatopsis</taxon>
    </lineage>
</organism>
<dbReference type="Proteomes" id="UP000199515">
    <property type="component" value="Unassembled WGS sequence"/>
</dbReference>
<evidence type="ECO:0000313" key="3">
    <source>
        <dbReference type="Proteomes" id="UP000199515"/>
    </source>
</evidence>
<evidence type="ECO:0000313" key="2">
    <source>
        <dbReference type="EMBL" id="SDX81227.1"/>
    </source>
</evidence>
<keyword evidence="1" id="KW-0812">Transmembrane</keyword>
<dbReference type="AlphaFoldDB" id="A0A1H3ERQ5"/>
<dbReference type="STRING" id="589385.SAMN05421504_103943"/>
<reference evidence="2 3" key="1">
    <citation type="submission" date="2016-10" db="EMBL/GenBank/DDBJ databases">
        <authorList>
            <person name="de Groot N.N."/>
        </authorList>
    </citation>
    <scope>NUCLEOTIDE SEQUENCE [LARGE SCALE GENOMIC DNA]</scope>
    <source>
        <strain evidence="2 3">CPCC 202699</strain>
    </source>
</reference>
<evidence type="ECO:0000256" key="1">
    <source>
        <dbReference type="SAM" id="Phobius"/>
    </source>
</evidence>
<feature type="transmembrane region" description="Helical" evidence="1">
    <location>
        <begin position="123"/>
        <end position="142"/>
    </location>
</feature>
<gene>
    <name evidence="2" type="ORF">SAMN05421504_103943</name>
</gene>
<keyword evidence="3" id="KW-1185">Reference proteome</keyword>
<sequence length="163" mass="17130">MGDPMAEARALEAELAANPGDAAVRAKVVARLGELTAEVRSVTRDQVLVMTSAKQREFCAYAADRMITLGGGDATALALKEEVKAGEDWVWRSRNLAALLGGFAVAAGLAVVVFAALAGSVALVAAAAVVSSAALAAIVLTYRRQRWRLDAERVSQVVWRHGI</sequence>
<dbReference type="EMBL" id="FNON01000003">
    <property type="protein sequence ID" value="SDX81227.1"/>
    <property type="molecule type" value="Genomic_DNA"/>
</dbReference>
<accession>A0A1H3ERQ5</accession>
<proteinExistence type="predicted"/>
<feature type="transmembrane region" description="Helical" evidence="1">
    <location>
        <begin position="96"/>
        <end position="117"/>
    </location>
</feature>
<name>A0A1H3ERQ5_9PSEU</name>
<keyword evidence="1" id="KW-0472">Membrane</keyword>
<protein>
    <submittedName>
        <fullName evidence="2">Uncharacterized protein</fullName>
    </submittedName>
</protein>
<keyword evidence="1" id="KW-1133">Transmembrane helix</keyword>